<dbReference type="EMBL" id="CAMXCT020000657">
    <property type="protein sequence ID" value="CAL1135098.1"/>
    <property type="molecule type" value="Genomic_DNA"/>
</dbReference>
<dbReference type="Proteomes" id="UP001152797">
    <property type="component" value="Unassembled WGS sequence"/>
</dbReference>
<dbReference type="AlphaFoldDB" id="A0A9P1FMN6"/>
<feature type="compositionally biased region" description="Basic residues" evidence="1">
    <location>
        <begin position="1"/>
        <end position="18"/>
    </location>
</feature>
<evidence type="ECO:0000256" key="1">
    <source>
        <dbReference type="SAM" id="MobiDB-lite"/>
    </source>
</evidence>
<reference evidence="2" key="1">
    <citation type="submission" date="2022-10" db="EMBL/GenBank/DDBJ databases">
        <authorList>
            <person name="Chen Y."/>
            <person name="Dougan E. K."/>
            <person name="Chan C."/>
            <person name="Rhodes N."/>
            <person name="Thang M."/>
        </authorList>
    </citation>
    <scope>NUCLEOTIDE SEQUENCE</scope>
</reference>
<gene>
    <name evidence="2" type="ORF">C1SCF055_LOCUS9485</name>
</gene>
<keyword evidence="4" id="KW-1185">Reference proteome</keyword>
<comment type="caution">
    <text evidence="2">The sequence shown here is derived from an EMBL/GenBank/DDBJ whole genome shotgun (WGS) entry which is preliminary data.</text>
</comment>
<evidence type="ECO:0000313" key="3">
    <source>
        <dbReference type="EMBL" id="CAL4769035.1"/>
    </source>
</evidence>
<feature type="compositionally biased region" description="Basic residues" evidence="1">
    <location>
        <begin position="601"/>
        <end position="610"/>
    </location>
</feature>
<accession>A0A9P1FMN6</accession>
<evidence type="ECO:0000313" key="2">
    <source>
        <dbReference type="EMBL" id="CAI3981723.1"/>
    </source>
</evidence>
<name>A0A9P1FMN6_9DINO</name>
<reference evidence="3 4" key="2">
    <citation type="submission" date="2024-05" db="EMBL/GenBank/DDBJ databases">
        <authorList>
            <person name="Chen Y."/>
            <person name="Shah S."/>
            <person name="Dougan E. K."/>
            <person name="Thang M."/>
            <person name="Chan C."/>
        </authorList>
    </citation>
    <scope>NUCLEOTIDE SEQUENCE [LARGE SCALE GENOMIC DNA]</scope>
</reference>
<feature type="region of interest" description="Disordered" evidence="1">
    <location>
        <begin position="1"/>
        <end position="27"/>
    </location>
</feature>
<dbReference type="EMBL" id="CAMXCT010000657">
    <property type="protein sequence ID" value="CAI3981723.1"/>
    <property type="molecule type" value="Genomic_DNA"/>
</dbReference>
<evidence type="ECO:0000313" key="4">
    <source>
        <dbReference type="Proteomes" id="UP001152797"/>
    </source>
</evidence>
<organism evidence="2">
    <name type="scientific">Cladocopium goreaui</name>
    <dbReference type="NCBI Taxonomy" id="2562237"/>
    <lineage>
        <taxon>Eukaryota</taxon>
        <taxon>Sar</taxon>
        <taxon>Alveolata</taxon>
        <taxon>Dinophyceae</taxon>
        <taxon>Suessiales</taxon>
        <taxon>Symbiodiniaceae</taxon>
        <taxon>Cladocopium</taxon>
    </lineage>
</organism>
<proteinExistence type="predicted"/>
<protein>
    <submittedName>
        <fullName evidence="3">Protein MAK16-like A</fullName>
    </submittedName>
</protein>
<feature type="region of interest" description="Disordered" evidence="1">
    <location>
        <begin position="600"/>
        <end position="630"/>
    </location>
</feature>
<dbReference type="EMBL" id="CAMXCT030000657">
    <property type="protein sequence ID" value="CAL4769035.1"/>
    <property type="molecule type" value="Genomic_DNA"/>
</dbReference>
<sequence>MKCLKKPAKARQRRVLKRPAKDAKKGPEMKEVLRKNIGAADRETFVAKLRTWAENESVEIANYLVKTKGAMRIQHLMQFLKTKLGADRLPDEKVVGTYLKNVRLRGGEADLGPDLAVVLTCPRLFRHTLERVENTALKLCCDGVYRSSREGFVVCTLGVLVKSEDPPTKLQYGADRGFSTSFLELLVAICASESKASYRQLFQAFWRAVHSLCQDLGPFTVHQLHGDWHLGLRAAIAAEFPDARYVGDWSHFTGVVRRKGVQGSSAEEVNITRWRAGVFVNLRDELSDKELVQDLERFIHCARWLPQVVFSLYIDEVLAFLESKGELRAALLLKQTYLVRCDDVLWDASWRASWDCQSPGSNCGSQPQEIWHKHRWRGGIRHLKLSLPALIEAVSEFMSCRADVALKKESKLVDVPGRYLDHDFLEGGALAKHGRSVATEFVAQKGIARIEQVVDSEAHIFFVMLKSLWARNENEDGYQQRAQVEVPVEKAEALVGFMLSTTVAEARRWLPRLGLAEPVDVHHLSGVLSKYAVCSLGPMSCRSWRLAGPPPEAGTVASLHYCITCWSCKTYMCSGACEHTYGSLLMEKYVDLSQPWLKERGVRKKKRQPSQRKVPAVPKAKAKAGAQSPWKGLTKEDRIAALRALYPR</sequence>